<dbReference type="GO" id="GO:0046872">
    <property type="term" value="F:metal ion binding"/>
    <property type="evidence" value="ECO:0007669"/>
    <property type="project" value="UniProtKB-KW"/>
</dbReference>
<dbReference type="EC" id="3.4.-.-" evidence="15"/>
<evidence type="ECO:0000313" key="17">
    <source>
        <dbReference type="EMBL" id="OAL65376.1"/>
    </source>
</evidence>
<proteinExistence type="inferred from homology"/>
<dbReference type="GO" id="GO:0008235">
    <property type="term" value="F:metalloexopeptidase activity"/>
    <property type="evidence" value="ECO:0007669"/>
    <property type="project" value="InterPro"/>
</dbReference>
<evidence type="ECO:0000256" key="4">
    <source>
        <dbReference type="ARBA" id="ARBA00022438"/>
    </source>
</evidence>
<keyword evidence="8" id="KW-0732">Signal</keyword>
<keyword evidence="5" id="KW-0964">Secreted</keyword>
<evidence type="ECO:0000256" key="1">
    <source>
        <dbReference type="ARBA" id="ARBA00001947"/>
    </source>
</evidence>
<evidence type="ECO:0000256" key="3">
    <source>
        <dbReference type="ARBA" id="ARBA00011245"/>
    </source>
</evidence>
<accession>A0A178EZW9</accession>
<evidence type="ECO:0000256" key="14">
    <source>
        <dbReference type="ARBA" id="ARBA00043962"/>
    </source>
</evidence>
<comment type="subunit">
    <text evidence="3">Monomer.</text>
</comment>
<dbReference type="VEuPathDB" id="FungiDB:TERG_02667"/>
<comment type="cofactor">
    <cofactor evidence="1">
        <name>Zn(2+)</name>
        <dbReference type="ChEBI" id="CHEBI:29105"/>
    </cofactor>
</comment>
<comment type="subcellular location">
    <subcellularLocation>
        <location evidence="2">Secreted</location>
    </subcellularLocation>
</comment>
<gene>
    <name evidence="17" type="ORF">A7C99_2472</name>
</gene>
<comment type="similarity">
    <text evidence="14">Belongs to the peptidase M28 family. M28E subfamily.</text>
</comment>
<evidence type="ECO:0000313" key="18">
    <source>
        <dbReference type="Proteomes" id="UP000243015"/>
    </source>
</evidence>
<keyword evidence="4 17" id="KW-0031">Aminopeptidase</keyword>
<dbReference type="Gene3D" id="3.40.630.10">
    <property type="entry name" value="Zn peptidases"/>
    <property type="match status" value="1"/>
</dbReference>
<keyword evidence="12" id="KW-1015">Disulfide bond</keyword>
<evidence type="ECO:0000256" key="2">
    <source>
        <dbReference type="ARBA" id="ARBA00004613"/>
    </source>
</evidence>
<dbReference type="Proteomes" id="UP000243015">
    <property type="component" value="Unassembled WGS sequence"/>
</dbReference>
<keyword evidence="7 15" id="KW-0479">Metal-binding</keyword>
<keyword evidence="11" id="KW-0843">Virulence</keyword>
<dbReference type="GO" id="GO:0005576">
    <property type="term" value="C:extracellular region"/>
    <property type="evidence" value="ECO:0007669"/>
    <property type="project" value="UniProtKB-SubCell"/>
</dbReference>
<dbReference type="FunFam" id="3.40.630.10:FF:000042">
    <property type="entry name" value="Peptide hydrolase"/>
    <property type="match status" value="1"/>
</dbReference>
<reference evidence="17 18" key="1">
    <citation type="submission" date="2016-05" db="EMBL/GenBank/DDBJ databases">
        <title>Genome sequencing of Trichophyton rubrum CMCC(F)T1i isolated from hair.</title>
        <authorList>
            <person name="Zhan P."/>
            <person name="Tao Y."/>
            <person name="Liu W."/>
        </authorList>
    </citation>
    <scope>NUCLEOTIDE SEQUENCE [LARGE SCALE GENOMIC DNA]</scope>
    <source>
        <strain evidence="18">CMCC(F)T1i</strain>
    </source>
</reference>
<dbReference type="EMBL" id="LHPM01000013">
    <property type="protein sequence ID" value="OAL65376.1"/>
    <property type="molecule type" value="Genomic_DNA"/>
</dbReference>
<keyword evidence="6 15" id="KW-0645">Protease</keyword>
<dbReference type="Pfam" id="PF04389">
    <property type="entry name" value="Peptidase_M28"/>
    <property type="match status" value="1"/>
</dbReference>
<evidence type="ECO:0000256" key="13">
    <source>
        <dbReference type="ARBA" id="ARBA00023180"/>
    </source>
</evidence>
<evidence type="ECO:0000259" key="16">
    <source>
        <dbReference type="Pfam" id="PF04389"/>
    </source>
</evidence>
<evidence type="ECO:0000256" key="8">
    <source>
        <dbReference type="ARBA" id="ARBA00022729"/>
    </source>
</evidence>
<evidence type="ECO:0000256" key="15">
    <source>
        <dbReference type="RuleBase" id="RU361240"/>
    </source>
</evidence>
<comment type="caution">
    <text evidence="17">The sequence shown here is derived from an EMBL/GenBank/DDBJ whole genome shotgun (WGS) entry which is preliminary data.</text>
</comment>
<dbReference type="SUPFAM" id="SSF53187">
    <property type="entry name" value="Zn-dependent exopeptidases"/>
    <property type="match status" value="1"/>
</dbReference>
<keyword evidence="9 15" id="KW-0378">Hydrolase</keyword>
<evidence type="ECO:0000256" key="12">
    <source>
        <dbReference type="ARBA" id="ARBA00023157"/>
    </source>
</evidence>
<dbReference type="PANTHER" id="PTHR12147">
    <property type="entry name" value="METALLOPEPTIDASE M28 FAMILY MEMBER"/>
    <property type="match status" value="1"/>
</dbReference>
<dbReference type="GO" id="GO:0004177">
    <property type="term" value="F:aminopeptidase activity"/>
    <property type="evidence" value="ECO:0007669"/>
    <property type="project" value="UniProtKB-KW"/>
</dbReference>
<dbReference type="InterPro" id="IPR045175">
    <property type="entry name" value="M28_fam"/>
</dbReference>
<dbReference type="AlphaFoldDB" id="A0A178EZW9"/>
<keyword evidence="13" id="KW-0325">Glycoprotein</keyword>
<keyword evidence="10 15" id="KW-0862">Zinc</keyword>
<evidence type="ECO:0000256" key="10">
    <source>
        <dbReference type="ARBA" id="ARBA00022833"/>
    </source>
</evidence>
<evidence type="ECO:0000256" key="6">
    <source>
        <dbReference type="ARBA" id="ARBA00022670"/>
    </source>
</evidence>
<protein>
    <recommendedName>
        <fullName evidence="15">Peptide hydrolase</fullName>
        <ecNumber evidence="15">3.4.-.-</ecNumber>
    </recommendedName>
</protein>
<evidence type="ECO:0000256" key="7">
    <source>
        <dbReference type="ARBA" id="ARBA00022723"/>
    </source>
</evidence>
<sequence>MELLLHVLPSWWLTGVDPPITWTIWCLNGASLLGPAAPDCNCISPLLGLISYYSLLNVIVFSIQFNMKVSAIAAVAALAAVAVAGPVRPSGDKYLIELGPGKTQWVTKDQKHKMRAAGQTFIDITNEIGTNFVASKPVAANYPKQIAHSSMVSSMIANLSKENLMRDLQAMSEFNNRYYESQTGVESANWLMEQVKKVIDESGAQGAKVEKIENQFNQFNIIATVPGSSESTVIVGAHQDSINQEDPMGGRAPGADDNGSGSVVVLEALRGVLGSKAFRAANNTNTLEFHWYAGEEGGLLGSQTVFSKYKSDGRQVKAMLNQDLAGFKGQGQEQFGLITDNTNQELNQFCKMIVEKYASIPIVDTECGYACSDHASADRNGFPASMVAETAFEDSNPHIHSADDTVEYLDFDHMLEHAKVALGFMTELGMASNL</sequence>
<dbReference type="PANTHER" id="PTHR12147:SF56">
    <property type="entry name" value="AMINOPEPTIDASE YDR415C-RELATED"/>
    <property type="match status" value="1"/>
</dbReference>
<name>A0A178EZW9_TRIRU</name>
<dbReference type="CDD" id="cd03879">
    <property type="entry name" value="M28_AAP"/>
    <property type="match status" value="1"/>
</dbReference>
<organism evidence="17 18">
    <name type="scientific">Trichophyton rubrum</name>
    <name type="common">Athlete's foot fungus</name>
    <name type="synonym">Epidermophyton rubrum</name>
    <dbReference type="NCBI Taxonomy" id="5551"/>
    <lineage>
        <taxon>Eukaryota</taxon>
        <taxon>Fungi</taxon>
        <taxon>Dikarya</taxon>
        <taxon>Ascomycota</taxon>
        <taxon>Pezizomycotina</taxon>
        <taxon>Eurotiomycetes</taxon>
        <taxon>Eurotiomycetidae</taxon>
        <taxon>Onygenales</taxon>
        <taxon>Arthrodermataceae</taxon>
        <taxon>Trichophyton</taxon>
    </lineage>
</organism>
<feature type="domain" description="Peptidase M28" evidence="16">
    <location>
        <begin position="220"/>
        <end position="424"/>
    </location>
</feature>
<evidence type="ECO:0000256" key="9">
    <source>
        <dbReference type="ARBA" id="ARBA00022801"/>
    </source>
</evidence>
<dbReference type="InterPro" id="IPR007484">
    <property type="entry name" value="Peptidase_M28"/>
</dbReference>
<evidence type="ECO:0000256" key="5">
    <source>
        <dbReference type="ARBA" id="ARBA00022525"/>
    </source>
</evidence>
<evidence type="ECO:0000256" key="11">
    <source>
        <dbReference type="ARBA" id="ARBA00023026"/>
    </source>
</evidence>
<dbReference type="GO" id="GO:0006508">
    <property type="term" value="P:proteolysis"/>
    <property type="evidence" value="ECO:0007669"/>
    <property type="project" value="UniProtKB-KW"/>
</dbReference>